<protein>
    <recommendedName>
        <fullName evidence="1">VOC domain-containing protein</fullName>
    </recommendedName>
</protein>
<name>U2XLC2_9PROT</name>
<dbReference type="InterPro" id="IPR037523">
    <property type="entry name" value="VOC_core"/>
</dbReference>
<accession>U2XLC2</accession>
<organism evidence="2 3">
    <name type="scientific">Candidatus Micropelagius thuwalensis</name>
    <dbReference type="NCBI Taxonomy" id="1397666"/>
    <lineage>
        <taxon>Bacteria</taxon>
        <taxon>Pseudomonadati</taxon>
        <taxon>Pseudomonadota</taxon>
        <taxon>Alphaproteobacteria</taxon>
        <taxon>PS1 clade</taxon>
        <taxon>Candidatus Micropelagius</taxon>
    </lineage>
</organism>
<dbReference type="InterPro" id="IPR029068">
    <property type="entry name" value="Glyas_Bleomycin-R_OHBP_Dase"/>
</dbReference>
<evidence type="ECO:0000313" key="3">
    <source>
        <dbReference type="Proteomes" id="UP000016762"/>
    </source>
</evidence>
<proteinExistence type="predicted"/>
<dbReference type="AlphaFoldDB" id="U2XLC2"/>
<evidence type="ECO:0000259" key="1">
    <source>
        <dbReference type="PROSITE" id="PS51819"/>
    </source>
</evidence>
<dbReference type="EMBL" id="AWXE01000005">
    <property type="protein sequence ID" value="ERL45917.1"/>
    <property type="molecule type" value="Genomic_DNA"/>
</dbReference>
<evidence type="ECO:0000313" key="2">
    <source>
        <dbReference type="EMBL" id="ERL45917.1"/>
    </source>
</evidence>
<dbReference type="STRING" id="1397666.RS24_01953"/>
<dbReference type="PROSITE" id="PS51819">
    <property type="entry name" value="VOC"/>
    <property type="match status" value="1"/>
</dbReference>
<gene>
    <name evidence="2" type="ORF">RS24_01953</name>
</gene>
<dbReference type="OrthoDB" id="9807407at2"/>
<dbReference type="Proteomes" id="UP000016762">
    <property type="component" value="Unassembled WGS sequence"/>
</dbReference>
<dbReference type="eggNOG" id="COG0346">
    <property type="taxonomic scope" value="Bacteria"/>
</dbReference>
<feature type="domain" description="VOC" evidence="1">
    <location>
        <begin position="1"/>
        <end position="121"/>
    </location>
</feature>
<comment type="caution">
    <text evidence="2">The sequence shown here is derived from an EMBL/GenBank/DDBJ whole genome shotgun (WGS) entry which is preliminary data.</text>
</comment>
<dbReference type="SUPFAM" id="SSF54593">
    <property type="entry name" value="Glyoxalase/Bleomycin resistance protein/Dihydroxybiphenyl dioxygenase"/>
    <property type="match status" value="1"/>
</dbReference>
<dbReference type="Gene3D" id="3.10.180.10">
    <property type="entry name" value="2,3-Dihydroxybiphenyl 1,2-Dioxygenase, domain 1"/>
    <property type="match status" value="1"/>
</dbReference>
<keyword evidence="3" id="KW-1185">Reference proteome</keyword>
<sequence length="123" mass="13682">MIGYVLFGTNNLEESLSFYDQLLEPLNLKRGPNTERVHLYTDGNGPMFGVCMPADGGYASNGNGTMVAINVSSSERVDFMKDHATNLNASYVSEINIEESVGFYGVYVRDLDNNKLCFYKMDV</sequence>
<dbReference type="RefSeq" id="WP_021777890.1">
    <property type="nucleotide sequence ID" value="NZ_AWXE01000005.1"/>
</dbReference>
<reference evidence="2 3" key="1">
    <citation type="journal article" date="2014" name="FEMS Microbiol. Ecol.">
        <title>Genomic differentiation among two strains of the PS1 clade isolated from geographically separated marine habitats.</title>
        <authorList>
            <person name="Jimenez-Infante F."/>
            <person name="Ngugi D.K."/>
            <person name="Alam I."/>
            <person name="Rashid M."/>
            <person name="Baalawi W."/>
            <person name="Kamau A.A."/>
            <person name="Bajic V.B."/>
            <person name="Stingl U."/>
        </authorList>
    </citation>
    <scope>NUCLEOTIDE SEQUENCE [LARGE SCALE GENOMIC DNA]</scope>
    <source>
        <strain evidence="2 3">RS24</strain>
    </source>
</reference>